<evidence type="ECO:0000313" key="2">
    <source>
        <dbReference type="EMBL" id="MCA9376843.1"/>
    </source>
</evidence>
<sequence length="275" mass="32993">MTNEEKRRLVEKNSVLTKKDQIALLQLNKSTYYYKPVEVSEYDQYLLNRIDEIYTKRPFYGYRPITDELNTTGDDVNHKKVLRLMNLLGISAVVPKKNLSKFNEVDQKYPYLLKDLEITKPNQVWCSDITYIRMRHGFLYLIAEMDWYSRYVISWKLTNTMHKSGCVSVLQEALNQGRPQISNTDQGSQYTSQEYTDLLKIYNVKVSMDGRGRAFDNIFIEMLWRTVKYEEVYLYDYADGNEARDRLEKYFLFYNHQWRHSSLEKRTFADVYFNY</sequence>
<dbReference type="InterPro" id="IPR050900">
    <property type="entry name" value="Transposase_IS3/IS150/IS904"/>
</dbReference>
<dbReference type="PANTHER" id="PTHR46889:SF4">
    <property type="entry name" value="TRANSPOSASE INSO FOR INSERTION SEQUENCE ELEMENT IS911B-RELATED"/>
    <property type="match status" value="1"/>
</dbReference>
<reference evidence="2" key="2">
    <citation type="journal article" date="2021" name="Microbiome">
        <title>Successional dynamics and alternative stable states in a saline activated sludge microbial community over 9 years.</title>
        <authorList>
            <person name="Wang Y."/>
            <person name="Ye J."/>
            <person name="Ju F."/>
            <person name="Liu L."/>
            <person name="Boyd J.A."/>
            <person name="Deng Y."/>
            <person name="Parks D.H."/>
            <person name="Jiang X."/>
            <person name="Yin X."/>
            <person name="Woodcroft B.J."/>
            <person name="Tyson G.W."/>
            <person name="Hugenholtz P."/>
            <person name="Polz M.F."/>
            <person name="Zhang T."/>
        </authorList>
    </citation>
    <scope>NUCLEOTIDE SEQUENCE</scope>
    <source>
        <strain evidence="2">HKST-UBA17</strain>
    </source>
</reference>
<dbReference type="Proteomes" id="UP000741282">
    <property type="component" value="Unassembled WGS sequence"/>
</dbReference>
<dbReference type="GO" id="GO:0003676">
    <property type="term" value="F:nucleic acid binding"/>
    <property type="evidence" value="ECO:0007669"/>
    <property type="project" value="InterPro"/>
</dbReference>
<protein>
    <submittedName>
        <fullName evidence="2">IS3 family transposase</fullName>
    </submittedName>
</protein>
<evidence type="ECO:0000313" key="3">
    <source>
        <dbReference type="Proteomes" id="UP000741282"/>
    </source>
</evidence>
<dbReference type="InterPro" id="IPR048020">
    <property type="entry name" value="Transpos_IS3"/>
</dbReference>
<reference evidence="2" key="1">
    <citation type="submission" date="2020-04" db="EMBL/GenBank/DDBJ databases">
        <authorList>
            <person name="Zhang T."/>
        </authorList>
    </citation>
    <scope>NUCLEOTIDE SEQUENCE</scope>
    <source>
        <strain evidence="2">HKST-UBA17</strain>
    </source>
</reference>
<dbReference type="InterPro" id="IPR036397">
    <property type="entry name" value="RNaseH_sf"/>
</dbReference>
<dbReference type="EMBL" id="JAGQLN010000009">
    <property type="protein sequence ID" value="MCA9376843.1"/>
    <property type="molecule type" value="Genomic_DNA"/>
</dbReference>
<dbReference type="InterPro" id="IPR025948">
    <property type="entry name" value="HTH-like_dom"/>
</dbReference>
<proteinExistence type="predicted"/>
<dbReference type="NCBIfam" id="NF033516">
    <property type="entry name" value="transpos_IS3"/>
    <property type="match status" value="1"/>
</dbReference>
<dbReference type="Gene3D" id="3.30.420.10">
    <property type="entry name" value="Ribonuclease H-like superfamily/Ribonuclease H"/>
    <property type="match status" value="1"/>
</dbReference>
<dbReference type="GO" id="GO:0015074">
    <property type="term" value="P:DNA integration"/>
    <property type="evidence" value="ECO:0007669"/>
    <property type="project" value="InterPro"/>
</dbReference>
<organism evidence="2 3">
    <name type="scientific">Candidatus Dojkabacteria bacterium</name>
    <dbReference type="NCBI Taxonomy" id="2099670"/>
    <lineage>
        <taxon>Bacteria</taxon>
        <taxon>Candidatus Dojkabacteria</taxon>
    </lineage>
</organism>
<dbReference type="InterPro" id="IPR001584">
    <property type="entry name" value="Integrase_cat-core"/>
</dbReference>
<dbReference type="Pfam" id="PF00665">
    <property type="entry name" value="rve"/>
    <property type="match status" value="1"/>
</dbReference>
<accession>A0A955I989</accession>
<dbReference type="Pfam" id="PF13276">
    <property type="entry name" value="HTH_21"/>
    <property type="match status" value="1"/>
</dbReference>
<evidence type="ECO:0000259" key="1">
    <source>
        <dbReference type="PROSITE" id="PS50994"/>
    </source>
</evidence>
<dbReference type="InterPro" id="IPR012337">
    <property type="entry name" value="RNaseH-like_sf"/>
</dbReference>
<dbReference type="AlphaFoldDB" id="A0A955I989"/>
<dbReference type="SUPFAM" id="SSF53098">
    <property type="entry name" value="Ribonuclease H-like"/>
    <property type="match status" value="1"/>
</dbReference>
<name>A0A955I989_9BACT</name>
<gene>
    <name evidence="2" type="ORF">KC685_02905</name>
</gene>
<dbReference type="PROSITE" id="PS50994">
    <property type="entry name" value="INTEGRASE"/>
    <property type="match status" value="1"/>
</dbReference>
<comment type="caution">
    <text evidence="2">The sequence shown here is derived from an EMBL/GenBank/DDBJ whole genome shotgun (WGS) entry which is preliminary data.</text>
</comment>
<dbReference type="PANTHER" id="PTHR46889">
    <property type="entry name" value="TRANSPOSASE INSF FOR INSERTION SEQUENCE IS3B-RELATED"/>
    <property type="match status" value="1"/>
</dbReference>
<feature type="domain" description="Integrase catalytic" evidence="1">
    <location>
        <begin position="117"/>
        <end position="275"/>
    </location>
</feature>